<evidence type="ECO:0000256" key="1">
    <source>
        <dbReference type="ARBA" id="ARBA00007637"/>
    </source>
</evidence>
<proteinExistence type="inferred from homology"/>
<name>A0ABR3W4N7_9PEZI</name>
<dbReference type="CDD" id="cd08946">
    <property type="entry name" value="SDR_e"/>
    <property type="match status" value="1"/>
</dbReference>
<evidence type="ECO:0000313" key="4">
    <source>
        <dbReference type="Proteomes" id="UP001586593"/>
    </source>
</evidence>
<sequence length="334" mass="37153">MSLSPIVLVTGSAGHLGSALMYSLSSYGYSPIGLDILPCDTTNYVGSISDRAFVARVFAENPTIRYVLHTATLHKPHVGSHSKQDFADTNISGTLALLEEASSHSIQSFIFLSTTSAFGSALSPKPGQAAAWIDESVIPVPKNIYGATKVAAEDLCYLVHMQTAMPTFVLRTSRFFPEEDDDEGRRAEMTDENLKVCELAYRRVDIADVVESCVRAMERARDVGWAKYVISAPPLFTRDEKTLRQLDKNPAEAFRDALPDCEAVFAKKGWRFLSRIDRVYDSSKAARELDWRPQYTFERAIRKLAAGEEWRSALAIRVGRRGYHPVSTGVYTVR</sequence>
<protein>
    <recommendedName>
        <fullName evidence="2">NAD-dependent epimerase/dehydratase domain-containing protein</fullName>
    </recommendedName>
</protein>
<dbReference type="InterPro" id="IPR036291">
    <property type="entry name" value="NAD(P)-bd_dom_sf"/>
</dbReference>
<comment type="caution">
    <text evidence="3">The sequence shown here is derived from an EMBL/GenBank/DDBJ whole genome shotgun (WGS) entry which is preliminary data.</text>
</comment>
<reference evidence="3 4" key="1">
    <citation type="journal article" date="2024" name="Commun. Biol.">
        <title>Comparative genomic analysis of thermophilic fungi reveals convergent evolutionary adaptations and gene losses.</title>
        <authorList>
            <person name="Steindorff A.S."/>
            <person name="Aguilar-Pontes M.V."/>
            <person name="Robinson A.J."/>
            <person name="Andreopoulos B."/>
            <person name="LaButti K."/>
            <person name="Kuo A."/>
            <person name="Mondo S."/>
            <person name="Riley R."/>
            <person name="Otillar R."/>
            <person name="Haridas S."/>
            <person name="Lipzen A."/>
            <person name="Grimwood J."/>
            <person name="Schmutz J."/>
            <person name="Clum A."/>
            <person name="Reid I.D."/>
            <person name="Moisan M.C."/>
            <person name="Butler G."/>
            <person name="Nguyen T.T.M."/>
            <person name="Dewar K."/>
            <person name="Conant G."/>
            <person name="Drula E."/>
            <person name="Henrissat B."/>
            <person name="Hansel C."/>
            <person name="Singer S."/>
            <person name="Hutchinson M.I."/>
            <person name="de Vries R.P."/>
            <person name="Natvig D.O."/>
            <person name="Powell A.J."/>
            <person name="Tsang A."/>
            <person name="Grigoriev I.V."/>
        </authorList>
    </citation>
    <scope>NUCLEOTIDE SEQUENCE [LARGE SCALE GENOMIC DNA]</scope>
    <source>
        <strain evidence="3 4">ATCC 24622</strain>
    </source>
</reference>
<evidence type="ECO:0000259" key="2">
    <source>
        <dbReference type="Pfam" id="PF01370"/>
    </source>
</evidence>
<keyword evidence="4" id="KW-1185">Reference proteome</keyword>
<evidence type="ECO:0000313" key="3">
    <source>
        <dbReference type="EMBL" id="KAL1853133.1"/>
    </source>
</evidence>
<organism evidence="3 4">
    <name type="scientific">Phialemonium thermophilum</name>
    <dbReference type="NCBI Taxonomy" id="223376"/>
    <lineage>
        <taxon>Eukaryota</taxon>
        <taxon>Fungi</taxon>
        <taxon>Dikarya</taxon>
        <taxon>Ascomycota</taxon>
        <taxon>Pezizomycotina</taxon>
        <taxon>Sordariomycetes</taxon>
        <taxon>Sordariomycetidae</taxon>
        <taxon>Cephalothecales</taxon>
        <taxon>Cephalothecaceae</taxon>
        <taxon>Phialemonium</taxon>
    </lineage>
</organism>
<dbReference type="Gene3D" id="3.40.50.720">
    <property type="entry name" value="NAD(P)-binding Rossmann-like Domain"/>
    <property type="match status" value="1"/>
</dbReference>
<dbReference type="InterPro" id="IPR001509">
    <property type="entry name" value="Epimerase_deHydtase"/>
</dbReference>
<dbReference type="Proteomes" id="UP001586593">
    <property type="component" value="Unassembled WGS sequence"/>
</dbReference>
<dbReference type="EMBL" id="JAZHXJ010000718">
    <property type="protein sequence ID" value="KAL1853133.1"/>
    <property type="molecule type" value="Genomic_DNA"/>
</dbReference>
<accession>A0ABR3W4N7</accession>
<dbReference type="SUPFAM" id="SSF51735">
    <property type="entry name" value="NAD(P)-binding Rossmann-fold domains"/>
    <property type="match status" value="1"/>
</dbReference>
<dbReference type="Pfam" id="PF01370">
    <property type="entry name" value="Epimerase"/>
    <property type="match status" value="1"/>
</dbReference>
<dbReference type="PANTHER" id="PTHR43000">
    <property type="entry name" value="DTDP-D-GLUCOSE 4,6-DEHYDRATASE-RELATED"/>
    <property type="match status" value="1"/>
</dbReference>
<comment type="similarity">
    <text evidence="1">Belongs to the NAD(P)-dependent epimerase/dehydratase family.</text>
</comment>
<feature type="domain" description="NAD-dependent epimerase/dehydratase" evidence="2">
    <location>
        <begin position="7"/>
        <end position="185"/>
    </location>
</feature>
<gene>
    <name evidence="3" type="ORF">VTK73DRAFT_9084</name>
</gene>